<organism evidence="1 2">
    <name type="scientific">Arabis nemorensis</name>
    <dbReference type="NCBI Taxonomy" id="586526"/>
    <lineage>
        <taxon>Eukaryota</taxon>
        <taxon>Viridiplantae</taxon>
        <taxon>Streptophyta</taxon>
        <taxon>Embryophyta</taxon>
        <taxon>Tracheophyta</taxon>
        <taxon>Spermatophyta</taxon>
        <taxon>Magnoliopsida</taxon>
        <taxon>eudicotyledons</taxon>
        <taxon>Gunneridae</taxon>
        <taxon>Pentapetalae</taxon>
        <taxon>rosids</taxon>
        <taxon>malvids</taxon>
        <taxon>Brassicales</taxon>
        <taxon>Brassicaceae</taxon>
        <taxon>Arabideae</taxon>
        <taxon>Arabis</taxon>
    </lineage>
</organism>
<reference evidence="1" key="1">
    <citation type="submission" date="2019-07" db="EMBL/GenBank/DDBJ databases">
        <authorList>
            <person name="Dittberner H."/>
        </authorList>
    </citation>
    <scope>NUCLEOTIDE SEQUENCE [LARGE SCALE GENOMIC DNA]</scope>
</reference>
<proteinExistence type="predicted"/>
<dbReference type="AlphaFoldDB" id="A0A565BPH0"/>
<keyword evidence="2" id="KW-1185">Reference proteome</keyword>
<protein>
    <submittedName>
        <fullName evidence="1">Uncharacterized protein</fullName>
    </submittedName>
</protein>
<comment type="caution">
    <text evidence="1">The sequence shown here is derived from an EMBL/GenBank/DDBJ whole genome shotgun (WGS) entry which is preliminary data.</text>
</comment>
<accession>A0A565BPH0</accession>
<dbReference type="Proteomes" id="UP000489600">
    <property type="component" value="Unassembled WGS sequence"/>
</dbReference>
<evidence type="ECO:0000313" key="2">
    <source>
        <dbReference type="Proteomes" id="UP000489600"/>
    </source>
</evidence>
<name>A0A565BPH0_9BRAS</name>
<sequence length="100" mass="10660">MVLPQEDFTTFDHEGFVNSPQGGAMFKTVTESAGPSQGGVRSQSVDLDDDEIGGESPGLKAVIGNQNASKTQVDQDKPKRIIKKPVRRGCSVCSCCSRSD</sequence>
<dbReference type="EMBL" id="CABITT030000004">
    <property type="protein sequence ID" value="VVB03527.1"/>
    <property type="molecule type" value="Genomic_DNA"/>
</dbReference>
<gene>
    <name evidence="1" type="ORF">ANE_LOCUS13971</name>
</gene>
<evidence type="ECO:0000313" key="1">
    <source>
        <dbReference type="EMBL" id="VVB03527.1"/>
    </source>
</evidence>